<dbReference type="Gene3D" id="3.30.160.60">
    <property type="entry name" value="Classic Zinc Finger"/>
    <property type="match status" value="2"/>
</dbReference>
<feature type="compositionally biased region" description="Polar residues" evidence="2">
    <location>
        <begin position="90"/>
        <end position="99"/>
    </location>
</feature>
<dbReference type="EMBL" id="ML736157">
    <property type="protein sequence ID" value="KAE8383156.1"/>
    <property type="molecule type" value="Genomic_DNA"/>
</dbReference>
<feature type="region of interest" description="Disordered" evidence="2">
    <location>
        <begin position="74"/>
        <end position="107"/>
    </location>
</feature>
<dbReference type="GO" id="GO:0008270">
    <property type="term" value="F:zinc ion binding"/>
    <property type="evidence" value="ECO:0007669"/>
    <property type="project" value="UniProtKB-KW"/>
</dbReference>
<name>A0A5N7BMV0_9EURO</name>
<dbReference type="InterPro" id="IPR036236">
    <property type="entry name" value="Znf_C2H2_sf"/>
</dbReference>
<evidence type="ECO:0000256" key="2">
    <source>
        <dbReference type="SAM" id="MobiDB-lite"/>
    </source>
</evidence>
<dbReference type="AlphaFoldDB" id="A0A5N7BMV0"/>
<feature type="domain" description="C2H2-type" evidence="3">
    <location>
        <begin position="143"/>
        <end position="168"/>
    </location>
</feature>
<proteinExistence type="predicted"/>
<dbReference type="OrthoDB" id="654211at2759"/>
<organism evidence="4 5">
    <name type="scientific">Aspergillus bertholletiae</name>
    <dbReference type="NCBI Taxonomy" id="1226010"/>
    <lineage>
        <taxon>Eukaryota</taxon>
        <taxon>Fungi</taxon>
        <taxon>Dikarya</taxon>
        <taxon>Ascomycota</taxon>
        <taxon>Pezizomycotina</taxon>
        <taxon>Eurotiomycetes</taxon>
        <taxon>Eurotiomycetidae</taxon>
        <taxon>Eurotiales</taxon>
        <taxon>Aspergillaceae</taxon>
        <taxon>Aspergillus</taxon>
        <taxon>Aspergillus subgen. Circumdati</taxon>
    </lineage>
</organism>
<dbReference type="Proteomes" id="UP000326198">
    <property type="component" value="Unassembled WGS sequence"/>
</dbReference>
<dbReference type="SMART" id="SM00355">
    <property type="entry name" value="ZnF_C2H2"/>
    <property type="match status" value="2"/>
</dbReference>
<dbReference type="SUPFAM" id="SSF57667">
    <property type="entry name" value="beta-beta-alpha zinc fingers"/>
    <property type="match status" value="1"/>
</dbReference>
<evidence type="ECO:0000313" key="5">
    <source>
        <dbReference type="Proteomes" id="UP000326198"/>
    </source>
</evidence>
<accession>A0A5N7BMV0</accession>
<evidence type="ECO:0000313" key="4">
    <source>
        <dbReference type="EMBL" id="KAE8383156.1"/>
    </source>
</evidence>
<dbReference type="PROSITE" id="PS50157">
    <property type="entry name" value="ZINC_FINGER_C2H2_2"/>
    <property type="match status" value="1"/>
</dbReference>
<evidence type="ECO:0000259" key="3">
    <source>
        <dbReference type="PROSITE" id="PS50157"/>
    </source>
</evidence>
<protein>
    <recommendedName>
        <fullName evidence="3">C2H2-type domain-containing protein</fullName>
    </recommendedName>
</protein>
<keyword evidence="1" id="KW-0863">Zinc-finger</keyword>
<dbReference type="InterPro" id="IPR013087">
    <property type="entry name" value="Znf_C2H2_type"/>
</dbReference>
<sequence length="177" mass="19803">MSSPCFQMRQCSDPEPYPAMPASLHLSHSAYNRGPEPDAHNFNTGLDDHIPMQHGTMSNNADDDTEHLLANMGSHAGDQSASAPPAESNADGQSMQEQVHQGHADVRPPLTCRWDGCTYRRLFNREADLVRHVKTKHISPRCHKCTVNACTKSFNRGDNLRDHMVRMHHKPLGGLFR</sequence>
<evidence type="ECO:0000256" key="1">
    <source>
        <dbReference type="PROSITE-ProRule" id="PRU00042"/>
    </source>
</evidence>
<reference evidence="4 5" key="1">
    <citation type="submission" date="2019-04" db="EMBL/GenBank/DDBJ databases">
        <title>Friends and foes A comparative genomics studyof 23 Aspergillus species from section Flavi.</title>
        <authorList>
            <consortium name="DOE Joint Genome Institute"/>
            <person name="Kjaerbolling I."/>
            <person name="Vesth T."/>
            <person name="Frisvad J.C."/>
            <person name="Nybo J.L."/>
            <person name="Theobald S."/>
            <person name="Kildgaard S."/>
            <person name="Isbrandt T."/>
            <person name="Kuo A."/>
            <person name="Sato A."/>
            <person name="Lyhne E.K."/>
            <person name="Kogle M.E."/>
            <person name="Wiebenga A."/>
            <person name="Kun R.S."/>
            <person name="Lubbers R.J."/>
            <person name="Makela M.R."/>
            <person name="Barry K."/>
            <person name="Chovatia M."/>
            <person name="Clum A."/>
            <person name="Daum C."/>
            <person name="Haridas S."/>
            <person name="He G."/>
            <person name="LaButti K."/>
            <person name="Lipzen A."/>
            <person name="Mondo S."/>
            <person name="Riley R."/>
            <person name="Salamov A."/>
            <person name="Simmons B.A."/>
            <person name="Magnuson J.K."/>
            <person name="Henrissat B."/>
            <person name="Mortensen U.H."/>
            <person name="Larsen T.O."/>
            <person name="Devries R.P."/>
            <person name="Grigoriev I.V."/>
            <person name="Machida M."/>
            <person name="Baker S.E."/>
            <person name="Andersen M.R."/>
        </authorList>
    </citation>
    <scope>NUCLEOTIDE SEQUENCE [LARGE SCALE GENOMIC DNA]</scope>
    <source>
        <strain evidence="4 5">IBT 29228</strain>
    </source>
</reference>
<gene>
    <name evidence="4" type="ORF">BDV26DRAFT_252219</name>
</gene>
<keyword evidence="1" id="KW-0479">Metal-binding</keyword>
<keyword evidence="1" id="KW-0862">Zinc</keyword>
<keyword evidence="5" id="KW-1185">Reference proteome</keyword>